<evidence type="ECO:0000313" key="2">
    <source>
        <dbReference type="EMBL" id="MFC0678739.1"/>
    </source>
</evidence>
<dbReference type="CDD" id="cd05403">
    <property type="entry name" value="NT_KNTase_like"/>
    <property type="match status" value="1"/>
</dbReference>
<comment type="caution">
    <text evidence="2">The sequence shown here is derived from an EMBL/GenBank/DDBJ whole genome shotgun (WGS) entry which is preliminary data.</text>
</comment>
<keyword evidence="3" id="KW-1185">Reference proteome</keyword>
<evidence type="ECO:0000259" key="1">
    <source>
        <dbReference type="Pfam" id="PF01909"/>
    </source>
</evidence>
<dbReference type="Gene3D" id="3.30.460.10">
    <property type="entry name" value="Beta Polymerase, domain 2"/>
    <property type="match status" value="1"/>
</dbReference>
<feature type="domain" description="Polymerase nucleotidyl transferase" evidence="1">
    <location>
        <begin position="22"/>
        <end position="53"/>
    </location>
</feature>
<dbReference type="Pfam" id="PF01909">
    <property type="entry name" value="NTP_transf_2"/>
    <property type="match status" value="1"/>
</dbReference>
<name>A0ABV6RP37_9GAMM</name>
<accession>A0ABV6RP37</accession>
<protein>
    <submittedName>
        <fullName evidence="2">Nucleotidyltransferase domain-containing protein</fullName>
    </submittedName>
</protein>
<dbReference type="InterPro" id="IPR043519">
    <property type="entry name" value="NT_sf"/>
</dbReference>
<dbReference type="SUPFAM" id="SSF81301">
    <property type="entry name" value="Nucleotidyltransferase"/>
    <property type="match status" value="1"/>
</dbReference>
<sequence length="263" mass="27988">MARWHAGAIDAFLDRAHRDPDALGVVLVGSVARGDDRPGSDVDVYLVVTDTAFERAASEGRISFVDRTGIDDPHGYVDVKLVCPSYLRDAVTAGDDPLRASFVGSRVLWDAGGGLAPQIGALLDPGPAYFESLHTAFVAQVALHGGYFLPQATALDNTLLAHHAAVHSAYAAGRLVLAKDGTFFRGAKYLDAQLAASPSAPTGFAELLADLVARPSAVRMRAVEDALSSLVPDGFAISDEVLSRFITDNELSWRTRSSPPEFR</sequence>
<gene>
    <name evidence="2" type="ORF">ACFFGH_12895</name>
</gene>
<dbReference type="InterPro" id="IPR002934">
    <property type="entry name" value="Polymerase_NTP_transf_dom"/>
</dbReference>
<organism evidence="2 3">
    <name type="scientific">Lysobacter korlensis</name>
    <dbReference type="NCBI Taxonomy" id="553636"/>
    <lineage>
        <taxon>Bacteria</taxon>
        <taxon>Pseudomonadati</taxon>
        <taxon>Pseudomonadota</taxon>
        <taxon>Gammaproteobacteria</taxon>
        <taxon>Lysobacterales</taxon>
        <taxon>Lysobacteraceae</taxon>
        <taxon>Lysobacter</taxon>
    </lineage>
</organism>
<reference evidence="2 3" key="1">
    <citation type="submission" date="2024-09" db="EMBL/GenBank/DDBJ databases">
        <authorList>
            <person name="Sun Q."/>
            <person name="Mori K."/>
        </authorList>
    </citation>
    <scope>NUCLEOTIDE SEQUENCE [LARGE SCALE GENOMIC DNA]</scope>
    <source>
        <strain evidence="2 3">KCTC 23076</strain>
    </source>
</reference>
<proteinExistence type="predicted"/>
<dbReference type="RefSeq" id="WP_386668847.1">
    <property type="nucleotide sequence ID" value="NZ_JBHLTG010000002.1"/>
</dbReference>
<dbReference type="EMBL" id="JBHLTG010000002">
    <property type="protein sequence ID" value="MFC0678739.1"/>
    <property type="molecule type" value="Genomic_DNA"/>
</dbReference>
<dbReference type="Proteomes" id="UP001589896">
    <property type="component" value="Unassembled WGS sequence"/>
</dbReference>
<evidence type="ECO:0000313" key="3">
    <source>
        <dbReference type="Proteomes" id="UP001589896"/>
    </source>
</evidence>